<dbReference type="InterPro" id="IPR002938">
    <property type="entry name" value="FAD-bd"/>
</dbReference>
<gene>
    <name evidence="8" type="ORF">PG999_008375</name>
</gene>
<dbReference type="SUPFAM" id="SSF51905">
    <property type="entry name" value="FAD/NAD(P)-binding domain"/>
    <property type="match status" value="1"/>
</dbReference>
<dbReference type="AlphaFoldDB" id="A0AAW0QR83"/>
<dbReference type="Gene3D" id="3.50.50.60">
    <property type="entry name" value="FAD/NAD(P)-binding domain"/>
    <property type="match status" value="1"/>
</dbReference>
<dbReference type="EMBL" id="JAQQWP010000008">
    <property type="protein sequence ID" value="KAK8105016.1"/>
    <property type="molecule type" value="Genomic_DNA"/>
</dbReference>
<evidence type="ECO:0000256" key="6">
    <source>
        <dbReference type="ARBA" id="ARBA00023002"/>
    </source>
</evidence>
<keyword evidence="8" id="KW-0503">Monooxygenase</keyword>
<dbReference type="InterPro" id="IPR050562">
    <property type="entry name" value="FAD_mOase_fung"/>
</dbReference>
<comment type="cofactor">
    <cofactor evidence="1">
        <name>FAD</name>
        <dbReference type="ChEBI" id="CHEBI:57692"/>
    </cofactor>
</comment>
<name>A0AAW0QR83_9PEZI</name>
<evidence type="ECO:0000256" key="2">
    <source>
        <dbReference type="ARBA" id="ARBA00005179"/>
    </source>
</evidence>
<organism evidence="8 9">
    <name type="scientific">Apiospora kogelbergensis</name>
    <dbReference type="NCBI Taxonomy" id="1337665"/>
    <lineage>
        <taxon>Eukaryota</taxon>
        <taxon>Fungi</taxon>
        <taxon>Dikarya</taxon>
        <taxon>Ascomycota</taxon>
        <taxon>Pezizomycotina</taxon>
        <taxon>Sordariomycetes</taxon>
        <taxon>Xylariomycetidae</taxon>
        <taxon>Amphisphaeriales</taxon>
        <taxon>Apiosporaceae</taxon>
        <taxon>Apiospora</taxon>
    </lineage>
</organism>
<comment type="pathway">
    <text evidence="2">Secondary metabolite biosynthesis.</text>
</comment>
<dbReference type="PANTHER" id="PTHR47356:SF2">
    <property type="entry name" value="FAD-BINDING DOMAIN-CONTAINING PROTEIN-RELATED"/>
    <property type="match status" value="1"/>
</dbReference>
<sequence>MGSIESQPPTQGQVPQHFQIAIVGGGIAGVTLALACERYGLRYALFEARDSLAPADGASIGLQANGLRILDQLGVYDEIERRTAPVKRWAHWDADGKLLCQTDAFSYYRSKFGYASTCLDRQILLEIMSSQLRGSDDGGKDLIKLSCRISSLREDEKQVTITTTDGHVVTADLVVGADGVRSSVRRFIDSQPVDGHSPKADDYMSTRFACVYGISPPMDGIAEGDCFSVYREGAAVLSFTGKGGVVFWFVFEDLGETLPLSRSPRYRAPEQDAEAVCRSVAHLRVAPAVLFGDIYARRTACMKTALEEGIAERWSSGRAVIVGDAAHKMVPNAAQGGNQAMESVALLLNELGSVSGDGALKIPPADALRAALCRYSEQRRARTTKIQSLAGTICRTQMFPHGEQTAAAYQQLPTLSDADWLFRGMMGFLGAPCLNGIPLTERGKLFDETLASFQQRLSTEKYSSKEELVGI</sequence>
<evidence type="ECO:0000313" key="9">
    <source>
        <dbReference type="Proteomes" id="UP001392437"/>
    </source>
</evidence>
<evidence type="ECO:0000256" key="4">
    <source>
        <dbReference type="ARBA" id="ARBA00022630"/>
    </source>
</evidence>
<dbReference type="Proteomes" id="UP001392437">
    <property type="component" value="Unassembled WGS sequence"/>
</dbReference>
<comment type="caution">
    <text evidence="8">The sequence shown here is derived from an EMBL/GenBank/DDBJ whole genome shotgun (WGS) entry which is preliminary data.</text>
</comment>
<keyword evidence="4" id="KW-0285">Flavoprotein</keyword>
<dbReference type="InterPro" id="IPR036188">
    <property type="entry name" value="FAD/NAD-bd_sf"/>
</dbReference>
<evidence type="ECO:0000313" key="8">
    <source>
        <dbReference type="EMBL" id="KAK8105016.1"/>
    </source>
</evidence>
<keyword evidence="6" id="KW-0560">Oxidoreductase</keyword>
<keyword evidence="9" id="KW-1185">Reference proteome</keyword>
<dbReference type="GO" id="GO:0071949">
    <property type="term" value="F:FAD binding"/>
    <property type="evidence" value="ECO:0007669"/>
    <property type="project" value="InterPro"/>
</dbReference>
<evidence type="ECO:0000256" key="5">
    <source>
        <dbReference type="ARBA" id="ARBA00022827"/>
    </source>
</evidence>
<reference evidence="8 9" key="1">
    <citation type="submission" date="2023-01" db="EMBL/GenBank/DDBJ databases">
        <title>Analysis of 21 Apiospora genomes using comparative genomics revels a genus with tremendous synthesis potential of carbohydrate active enzymes and secondary metabolites.</title>
        <authorList>
            <person name="Sorensen T."/>
        </authorList>
    </citation>
    <scope>NUCLEOTIDE SEQUENCE [LARGE SCALE GENOMIC DNA]</scope>
    <source>
        <strain evidence="8 9">CBS 117206</strain>
    </source>
</reference>
<dbReference type="GO" id="GO:0004497">
    <property type="term" value="F:monooxygenase activity"/>
    <property type="evidence" value="ECO:0007669"/>
    <property type="project" value="UniProtKB-KW"/>
</dbReference>
<dbReference type="Pfam" id="PF01494">
    <property type="entry name" value="FAD_binding_3"/>
    <property type="match status" value="1"/>
</dbReference>
<dbReference type="PANTHER" id="PTHR47356">
    <property type="entry name" value="FAD-DEPENDENT MONOOXYGENASE ASQG-RELATED"/>
    <property type="match status" value="1"/>
</dbReference>
<dbReference type="PRINTS" id="PR00420">
    <property type="entry name" value="RNGMNOXGNASE"/>
</dbReference>
<keyword evidence="5" id="KW-0274">FAD</keyword>
<accession>A0AAW0QR83</accession>
<proteinExistence type="inferred from homology"/>
<evidence type="ECO:0000259" key="7">
    <source>
        <dbReference type="Pfam" id="PF01494"/>
    </source>
</evidence>
<feature type="domain" description="FAD-binding" evidence="7">
    <location>
        <begin position="19"/>
        <end position="357"/>
    </location>
</feature>
<protein>
    <submittedName>
        <fullName evidence="8">FAD-dependent monooxygenase</fullName>
    </submittedName>
</protein>
<evidence type="ECO:0000256" key="1">
    <source>
        <dbReference type="ARBA" id="ARBA00001974"/>
    </source>
</evidence>
<evidence type="ECO:0000256" key="3">
    <source>
        <dbReference type="ARBA" id="ARBA00007992"/>
    </source>
</evidence>
<comment type="similarity">
    <text evidence="3">Belongs to the paxM FAD-dependent monooxygenase family.</text>
</comment>